<gene>
    <name evidence="2" type="ORF">B0T17DRAFT_616775</name>
</gene>
<name>A0AA40C4A4_9PEZI</name>
<feature type="compositionally biased region" description="Low complexity" evidence="1">
    <location>
        <begin position="351"/>
        <end position="394"/>
    </location>
</feature>
<dbReference type="Proteomes" id="UP001174934">
    <property type="component" value="Unassembled WGS sequence"/>
</dbReference>
<feature type="region of interest" description="Disordered" evidence="1">
    <location>
        <begin position="1"/>
        <end position="46"/>
    </location>
</feature>
<evidence type="ECO:0000313" key="2">
    <source>
        <dbReference type="EMBL" id="KAK0624562.1"/>
    </source>
</evidence>
<keyword evidence="3" id="KW-1185">Reference proteome</keyword>
<sequence>MASIIPAGDLNKPAPPLNTITTTTTAAGQLSPHHPHSGTRDQRRPSTNTRLVIDLSIYAARFPVLPPTRPPSRRAAVLAAMLHLFRPMRQLVAARLPILRPLAPSTLASPSPASQALTLQRVSVHRQKYGSRANRFLAAAAFTYCAYTIYDRIILGPIADYLDSEDESPSAGEEMEEGDVMGLFIPIPLTIKACEPQPYAEGREGDSSAKDVDRSRFSLQGPPEYEQTGFFISLDFIGIGDRMVESDTAKLTERVFWPAPIALSSWAFLKTLVKEQTSRVGRFIGLDVAGDEPAGARVVEMVSPPTSSSDMPASQQAASSSNTDLQKAIDRIRQQATKRPEEVKDPRSMGSPVSSASSTQNSPNAPNAPSSPTSPGKEAAAAAASGGTATTSSGDKGERPSNDRFPGEGDVRSFIGNGPWQAFFKKLKETYKPIRLDPPRGCVLVSGLVEIDTPKAIVIIDVFAWYDPKRKTYDERSMHMSLRRMQFKRQAPLR</sequence>
<protein>
    <submittedName>
        <fullName evidence="2">Uncharacterized protein</fullName>
    </submittedName>
</protein>
<feature type="compositionally biased region" description="Basic and acidic residues" evidence="1">
    <location>
        <begin position="395"/>
        <end position="411"/>
    </location>
</feature>
<dbReference type="AlphaFoldDB" id="A0AA40C4A4"/>
<proteinExistence type="predicted"/>
<dbReference type="EMBL" id="JAULSR010000003">
    <property type="protein sequence ID" value="KAK0624562.1"/>
    <property type="molecule type" value="Genomic_DNA"/>
</dbReference>
<feature type="compositionally biased region" description="Basic and acidic residues" evidence="1">
    <location>
        <begin position="201"/>
        <end position="216"/>
    </location>
</feature>
<feature type="region of interest" description="Disordered" evidence="1">
    <location>
        <begin position="198"/>
        <end position="217"/>
    </location>
</feature>
<feature type="region of interest" description="Disordered" evidence="1">
    <location>
        <begin position="302"/>
        <end position="412"/>
    </location>
</feature>
<reference evidence="2" key="1">
    <citation type="submission" date="2023-06" db="EMBL/GenBank/DDBJ databases">
        <title>Genome-scale phylogeny and comparative genomics of the fungal order Sordariales.</title>
        <authorList>
            <consortium name="Lawrence Berkeley National Laboratory"/>
            <person name="Hensen N."/>
            <person name="Bonometti L."/>
            <person name="Westerberg I."/>
            <person name="Brannstrom I.O."/>
            <person name="Guillou S."/>
            <person name="Cros-Aarteil S."/>
            <person name="Calhoun S."/>
            <person name="Haridas S."/>
            <person name="Kuo A."/>
            <person name="Mondo S."/>
            <person name="Pangilinan J."/>
            <person name="Riley R."/>
            <person name="LaButti K."/>
            <person name="Andreopoulos B."/>
            <person name="Lipzen A."/>
            <person name="Chen C."/>
            <person name="Yanf M."/>
            <person name="Daum C."/>
            <person name="Ng V."/>
            <person name="Clum A."/>
            <person name="Steindorff A."/>
            <person name="Ohm R."/>
            <person name="Martin F."/>
            <person name="Silar P."/>
            <person name="Natvig D."/>
            <person name="Lalanne C."/>
            <person name="Gautier V."/>
            <person name="Ament-velasquez S.L."/>
            <person name="Kruys A."/>
            <person name="Hutchinson M.I."/>
            <person name="Powell A.J."/>
            <person name="Barry K."/>
            <person name="Miller A.N."/>
            <person name="Grigoriev I.V."/>
            <person name="Debuchy R."/>
            <person name="Gladieux P."/>
            <person name="Thoren M.H."/>
            <person name="Johannesson H."/>
        </authorList>
    </citation>
    <scope>NUCLEOTIDE SEQUENCE</scope>
    <source>
        <strain evidence="2">SMH3391-2</strain>
    </source>
</reference>
<feature type="compositionally biased region" description="Basic and acidic residues" evidence="1">
    <location>
        <begin position="327"/>
        <end position="347"/>
    </location>
</feature>
<accession>A0AA40C4A4</accession>
<evidence type="ECO:0000313" key="3">
    <source>
        <dbReference type="Proteomes" id="UP001174934"/>
    </source>
</evidence>
<feature type="compositionally biased region" description="Polar residues" evidence="1">
    <location>
        <begin position="304"/>
        <end position="325"/>
    </location>
</feature>
<organism evidence="2 3">
    <name type="scientific">Bombardia bombarda</name>
    <dbReference type="NCBI Taxonomy" id="252184"/>
    <lineage>
        <taxon>Eukaryota</taxon>
        <taxon>Fungi</taxon>
        <taxon>Dikarya</taxon>
        <taxon>Ascomycota</taxon>
        <taxon>Pezizomycotina</taxon>
        <taxon>Sordariomycetes</taxon>
        <taxon>Sordariomycetidae</taxon>
        <taxon>Sordariales</taxon>
        <taxon>Lasiosphaeriaceae</taxon>
        <taxon>Bombardia</taxon>
    </lineage>
</organism>
<evidence type="ECO:0000256" key="1">
    <source>
        <dbReference type="SAM" id="MobiDB-lite"/>
    </source>
</evidence>
<comment type="caution">
    <text evidence="2">The sequence shown here is derived from an EMBL/GenBank/DDBJ whole genome shotgun (WGS) entry which is preliminary data.</text>
</comment>